<dbReference type="Pfam" id="PF07963">
    <property type="entry name" value="N_methyl"/>
    <property type="match status" value="1"/>
</dbReference>
<keyword evidence="1" id="KW-1133">Transmembrane helix</keyword>
<accession>A0A844GF54</accession>
<feature type="transmembrane region" description="Helical" evidence="1">
    <location>
        <begin position="12"/>
        <end position="32"/>
    </location>
</feature>
<dbReference type="EMBL" id="WLYX01000001">
    <property type="protein sequence ID" value="MTD33165.1"/>
    <property type="molecule type" value="Genomic_DNA"/>
</dbReference>
<dbReference type="NCBIfam" id="TIGR02532">
    <property type="entry name" value="IV_pilin_GFxxxE"/>
    <property type="match status" value="1"/>
</dbReference>
<dbReference type="InterPro" id="IPR031982">
    <property type="entry name" value="PilE-like"/>
</dbReference>
<evidence type="ECO:0000256" key="1">
    <source>
        <dbReference type="SAM" id="Phobius"/>
    </source>
</evidence>
<gene>
    <name evidence="2" type="ORF">GKE73_08370</name>
</gene>
<reference evidence="2 3" key="1">
    <citation type="submission" date="2019-11" db="EMBL/GenBank/DDBJ databases">
        <title>Draft genome sequence of Paludibacterium sp. dN18-1.</title>
        <authorList>
            <person name="Im W.-T."/>
        </authorList>
    </citation>
    <scope>NUCLEOTIDE SEQUENCE [LARGE SCALE GENOMIC DNA]</scope>
    <source>
        <strain evidence="3">dN 18-1</strain>
    </source>
</reference>
<dbReference type="InterPro" id="IPR045584">
    <property type="entry name" value="Pilin-like"/>
</dbReference>
<sequence>MAEDEMKFNHGFTLIELVITVAIIGILSAIAYPSYTQYVIRTNQAQAKANLVEDAHFPARYYAEKGTYASATLPITQSPSAGTSLFNVAASGVLSADSYVLVATPASGVSQAGTELVSIDQDGNVRYCLVSSPVVAICDYGGWGLLKSQTKWSGFFLAIYPAMWSGGASLKSSNGYLY</sequence>
<dbReference type="GO" id="GO:0043683">
    <property type="term" value="P:type IV pilus assembly"/>
    <property type="evidence" value="ECO:0007669"/>
    <property type="project" value="InterPro"/>
</dbReference>
<dbReference type="RefSeq" id="WP_280954871.1">
    <property type="nucleotide sequence ID" value="NZ_WLYX01000001.1"/>
</dbReference>
<comment type="caution">
    <text evidence="2">The sequence shown here is derived from an EMBL/GenBank/DDBJ whole genome shotgun (WGS) entry which is preliminary data.</text>
</comment>
<organism evidence="2 3">
    <name type="scientific">Paludibacterium denitrificans</name>
    <dbReference type="NCBI Taxonomy" id="2675226"/>
    <lineage>
        <taxon>Bacteria</taxon>
        <taxon>Pseudomonadati</taxon>
        <taxon>Pseudomonadota</taxon>
        <taxon>Betaproteobacteria</taxon>
        <taxon>Neisseriales</taxon>
        <taxon>Chromobacteriaceae</taxon>
        <taxon>Paludibacterium</taxon>
    </lineage>
</organism>
<proteinExistence type="predicted"/>
<keyword evidence="1" id="KW-0472">Membrane</keyword>
<dbReference type="Proteomes" id="UP000446658">
    <property type="component" value="Unassembled WGS sequence"/>
</dbReference>
<evidence type="ECO:0000313" key="3">
    <source>
        <dbReference type="Proteomes" id="UP000446658"/>
    </source>
</evidence>
<dbReference type="AlphaFoldDB" id="A0A844GF54"/>
<keyword evidence="3" id="KW-1185">Reference proteome</keyword>
<dbReference type="Gene3D" id="3.30.700.10">
    <property type="entry name" value="Glycoprotein, Type 4 Pilin"/>
    <property type="match status" value="1"/>
</dbReference>
<keyword evidence="1" id="KW-0812">Transmembrane</keyword>
<dbReference type="InterPro" id="IPR012902">
    <property type="entry name" value="N_methyl_site"/>
</dbReference>
<dbReference type="SUPFAM" id="SSF54523">
    <property type="entry name" value="Pili subunits"/>
    <property type="match status" value="1"/>
</dbReference>
<protein>
    <submittedName>
        <fullName evidence="2">Prepilin-type N-terminal cleavage/methylation domain-containing protein</fullName>
    </submittedName>
</protein>
<evidence type="ECO:0000313" key="2">
    <source>
        <dbReference type="EMBL" id="MTD33165.1"/>
    </source>
</evidence>
<dbReference type="Pfam" id="PF16732">
    <property type="entry name" value="ComP_DUS"/>
    <property type="match status" value="1"/>
</dbReference>
<name>A0A844GF54_9NEIS</name>
<dbReference type="PROSITE" id="PS00409">
    <property type="entry name" value="PROKAR_NTER_METHYL"/>
    <property type="match status" value="1"/>
</dbReference>